<accession>A0ABR0KI16</accession>
<sequence length="110" mass="11855">MSSAMWTTSQGTPSEIRLGTTFRGLSAEPRSSTVGAFVSQLKNLQPDARGCGTMFKAISAQQVHRSDAIANNKPSAYTQFKLTCTARSYSVGNLTESCLNRQPTCIGPMF</sequence>
<evidence type="ECO:0000313" key="2">
    <source>
        <dbReference type="Proteomes" id="UP001345013"/>
    </source>
</evidence>
<keyword evidence="2" id="KW-1185">Reference proteome</keyword>
<name>A0ABR0KI16_9EURO</name>
<comment type="caution">
    <text evidence="1">The sequence shown here is derived from an EMBL/GenBank/DDBJ whole genome shotgun (WGS) entry which is preliminary data.</text>
</comment>
<reference evidence="1 2" key="1">
    <citation type="submission" date="2023-08" db="EMBL/GenBank/DDBJ databases">
        <title>Black Yeasts Isolated from many extreme environments.</title>
        <authorList>
            <person name="Coleine C."/>
            <person name="Stajich J.E."/>
            <person name="Selbmann L."/>
        </authorList>
    </citation>
    <scope>NUCLEOTIDE SEQUENCE [LARGE SCALE GENOMIC DNA]</scope>
    <source>
        <strain evidence="1 2">CCFEE 5885</strain>
    </source>
</reference>
<protein>
    <submittedName>
        <fullName evidence="1">Uncharacterized protein</fullName>
    </submittedName>
</protein>
<gene>
    <name evidence="1" type="ORF">LTR24_002295</name>
</gene>
<organism evidence="1 2">
    <name type="scientific">Lithohypha guttulata</name>
    <dbReference type="NCBI Taxonomy" id="1690604"/>
    <lineage>
        <taxon>Eukaryota</taxon>
        <taxon>Fungi</taxon>
        <taxon>Dikarya</taxon>
        <taxon>Ascomycota</taxon>
        <taxon>Pezizomycotina</taxon>
        <taxon>Eurotiomycetes</taxon>
        <taxon>Chaetothyriomycetidae</taxon>
        <taxon>Chaetothyriales</taxon>
        <taxon>Trichomeriaceae</taxon>
        <taxon>Lithohypha</taxon>
    </lineage>
</organism>
<proteinExistence type="predicted"/>
<evidence type="ECO:0000313" key="1">
    <source>
        <dbReference type="EMBL" id="KAK5097248.1"/>
    </source>
</evidence>
<dbReference type="Proteomes" id="UP001345013">
    <property type="component" value="Unassembled WGS sequence"/>
</dbReference>
<dbReference type="EMBL" id="JAVRRG010000019">
    <property type="protein sequence ID" value="KAK5097248.1"/>
    <property type="molecule type" value="Genomic_DNA"/>
</dbReference>